<reference evidence="1 2" key="2">
    <citation type="submission" date="2012-02" db="EMBL/GenBank/DDBJ databases">
        <title>Improved High-Quality Draft sequence of Desulfobacter postgatei 2ac9.</title>
        <authorList>
            <consortium name="US DOE Joint Genome Institute"/>
            <person name="Lucas S."/>
            <person name="Han J."/>
            <person name="Lapidus A."/>
            <person name="Cheng J.-F."/>
            <person name="Goodwin L."/>
            <person name="Pitluck S."/>
            <person name="Peters L."/>
            <person name="Ovchinnikova G."/>
            <person name="Held B."/>
            <person name="Detter J.C."/>
            <person name="Han C."/>
            <person name="Tapia R."/>
            <person name="Land M."/>
            <person name="Hauser L."/>
            <person name="Kyrpides N."/>
            <person name="Ivanova N."/>
            <person name="Pagani I."/>
            <person name="Orellana R."/>
            <person name="Lovley D."/>
            <person name="Woyke T."/>
        </authorList>
    </citation>
    <scope>NUCLEOTIDE SEQUENCE [LARGE SCALE GENOMIC DNA]</scope>
    <source>
        <strain evidence="1 2">2ac9</strain>
    </source>
</reference>
<evidence type="ECO:0008006" key="3">
    <source>
        <dbReference type="Google" id="ProtNLM"/>
    </source>
</evidence>
<name>I5B629_9BACT</name>
<protein>
    <recommendedName>
        <fullName evidence="3">DUF4258 domain-containing protein</fullName>
    </recommendedName>
</protein>
<sequence length="114" mass="13546">MDLPYEPKKLETWIQEIRLLVSLEKVSLKKHCILRMRQRRISIDEFKEAMSHAKIVEYYQDDYPLPSALILGFTALGRPLHAVAALDQNSEMLWIITLYEPTIELWDDQFKNRK</sequence>
<organism evidence="1 2">
    <name type="scientific">Desulfobacter postgatei 2ac9</name>
    <dbReference type="NCBI Taxonomy" id="879212"/>
    <lineage>
        <taxon>Bacteria</taxon>
        <taxon>Pseudomonadati</taxon>
        <taxon>Thermodesulfobacteriota</taxon>
        <taxon>Desulfobacteria</taxon>
        <taxon>Desulfobacterales</taxon>
        <taxon>Desulfobacteraceae</taxon>
        <taxon>Desulfobacter</taxon>
    </lineage>
</organism>
<dbReference type="OrthoDB" id="9791640at2"/>
<dbReference type="AlphaFoldDB" id="I5B629"/>
<gene>
    <name evidence="1" type="ORF">DespoDRAFT_03149</name>
</gene>
<keyword evidence="2" id="KW-1185">Reference proteome</keyword>
<evidence type="ECO:0000313" key="2">
    <source>
        <dbReference type="Proteomes" id="UP000005778"/>
    </source>
</evidence>
<dbReference type="Pfam" id="PF14076">
    <property type="entry name" value="DUF4258"/>
    <property type="match status" value="1"/>
</dbReference>
<dbReference type="Proteomes" id="UP000005778">
    <property type="component" value="Chromosome"/>
</dbReference>
<dbReference type="eggNOG" id="ENOG5032M3D">
    <property type="taxonomic scope" value="Bacteria"/>
</dbReference>
<dbReference type="RefSeq" id="WP_004074626.1">
    <property type="nucleotide sequence ID" value="NZ_CM001488.1"/>
</dbReference>
<dbReference type="STRING" id="879212.DespoDRAFT_03149"/>
<dbReference type="HOGENOM" id="CLU_161787_0_0_7"/>
<reference evidence="1 2" key="1">
    <citation type="submission" date="2011-09" db="EMBL/GenBank/DDBJ databases">
        <authorList>
            <consortium name="US DOE Joint Genome Institute (JGI-PGF)"/>
            <person name="Lucas S."/>
            <person name="Han J."/>
            <person name="Lapidus A."/>
            <person name="Cheng J.-F."/>
            <person name="Goodwin L."/>
            <person name="Pitluck S."/>
            <person name="Peters L."/>
            <person name="Land M.L."/>
            <person name="Hauser L."/>
            <person name="Orellana R."/>
            <person name="Lovley D."/>
            <person name="Woyke T.J."/>
        </authorList>
    </citation>
    <scope>NUCLEOTIDE SEQUENCE [LARGE SCALE GENOMIC DNA]</scope>
    <source>
        <strain evidence="1 2">2ac9</strain>
    </source>
</reference>
<dbReference type="EMBL" id="CM001488">
    <property type="protein sequence ID" value="EIM64942.1"/>
    <property type="molecule type" value="Genomic_DNA"/>
</dbReference>
<proteinExistence type="predicted"/>
<dbReference type="InterPro" id="IPR025354">
    <property type="entry name" value="DUF4258"/>
</dbReference>
<accession>I5B629</accession>
<evidence type="ECO:0000313" key="1">
    <source>
        <dbReference type="EMBL" id="EIM64942.1"/>
    </source>
</evidence>